<sequence>MPSMYVPPVNPRSTTRPLTTPARLLLPPNTKQITTSVLPNPSPSPSPTPLIPALRLWRVILSTASNYLSSSSNPLSAFLFSTLLPASLAKSTSTSTANRQPRTLSPPPSRPLVPAPPSSPRASPPRTRQAFMALDLDSRLGWRRVMGFCVGRRRVWLGLVCVHSVSISSVPVCVTTLEGKERGEGGGGRASEASPCRPSRRLWSPCSPFHGQAGADSR</sequence>
<dbReference type="EMBL" id="MU002631">
    <property type="protein sequence ID" value="KAF2785868.1"/>
    <property type="molecule type" value="Genomic_DNA"/>
</dbReference>
<protein>
    <submittedName>
        <fullName evidence="2">Uncharacterized protein</fullName>
    </submittedName>
</protein>
<proteinExistence type="predicted"/>
<feature type="compositionally biased region" description="Low complexity" evidence="1">
    <location>
        <begin position="11"/>
        <end position="23"/>
    </location>
</feature>
<keyword evidence="3" id="KW-1185">Reference proteome</keyword>
<dbReference type="AlphaFoldDB" id="A0A6A6WPK8"/>
<name>A0A6A6WPK8_9PLEO</name>
<dbReference type="Proteomes" id="UP000799757">
    <property type="component" value="Unassembled WGS sequence"/>
</dbReference>
<organism evidence="2 3">
    <name type="scientific">Melanomma pulvis-pyrius CBS 109.77</name>
    <dbReference type="NCBI Taxonomy" id="1314802"/>
    <lineage>
        <taxon>Eukaryota</taxon>
        <taxon>Fungi</taxon>
        <taxon>Dikarya</taxon>
        <taxon>Ascomycota</taxon>
        <taxon>Pezizomycotina</taxon>
        <taxon>Dothideomycetes</taxon>
        <taxon>Pleosporomycetidae</taxon>
        <taxon>Pleosporales</taxon>
        <taxon>Melanommataceae</taxon>
        <taxon>Melanomma</taxon>
    </lineage>
</organism>
<evidence type="ECO:0000256" key="1">
    <source>
        <dbReference type="SAM" id="MobiDB-lite"/>
    </source>
</evidence>
<reference evidence="2" key="1">
    <citation type="journal article" date="2020" name="Stud. Mycol.">
        <title>101 Dothideomycetes genomes: a test case for predicting lifestyles and emergence of pathogens.</title>
        <authorList>
            <person name="Haridas S."/>
            <person name="Albert R."/>
            <person name="Binder M."/>
            <person name="Bloem J."/>
            <person name="Labutti K."/>
            <person name="Salamov A."/>
            <person name="Andreopoulos B."/>
            <person name="Baker S."/>
            <person name="Barry K."/>
            <person name="Bills G."/>
            <person name="Bluhm B."/>
            <person name="Cannon C."/>
            <person name="Castanera R."/>
            <person name="Culley D."/>
            <person name="Daum C."/>
            <person name="Ezra D."/>
            <person name="Gonzalez J."/>
            <person name="Henrissat B."/>
            <person name="Kuo A."/>
            <person name="Liang C."/>
            <person name="Lipzen A."/>
            <person name="Lutzoni F."/>
            <person name="Magnuson J."/>
            <person name="Mondo S."/>
            <person name="Nolan M."/>
            <person name="Ohm R."/>
            <person name="Pangilinan J."/>
            <person name="Park H.-J."/>
            <person name="Ramirez L."/>
            <person name="Alfaro M."/>
            <person name="Sun H."/>
            <person name="Tritt A."/>
            <person name="Yoshinaga Y."/>
            <person name="Zwiers L.-H."/>
            <person name="Turgeon B."/>
            <person name="Goodwin S."/>
            <person name="Spatafora J."/>
            <person name="Crous P."/>
            <person name="Grigoriev I."/>
        </authorList>
    </citation>
    <scope>NUCLEOTIDE SEQUENCE</scope>
    <source>
        <strain evidence="2">CBS 109.77</strain>
    </source>
</reference>
<evidence type="ECO:0000313" key="3">
    <source>
        <dbReference type="Proteomes" id="UP000799757"/>
    </source>
</evidence>
<feature type="compositionally biased region" description="Low complexity" evidence="1">
    <location>
        <begin position="91"/>
        <end position="103"/>
    </location>
</feature>
<feature type="compositionally biased region" description="Pro residues" evidence="1">
    <location>
        <begin position="104"/>
        <end position="123"/>
    </location>
</feature>
<gene>
    <name evidence="2" type="ORF">K505DRAFT_158911</name>
</gene>
<feature type="region of interest" description="Disordered" evidence="1">
    <location>
        <begin position="91"/>
        <end position="127"/>
    </location>
</feature>
<feature type="region of interest" description="Disordered" evidence="1">
    <location>
        <begin position="179"/>
        <end position="218"/>
    </location>
</feature>
<evidence type="ECO:0000313" key="2">
    <source>
        <dbReference type="EMBL" id="KAF2785868.1"/>
    </source>
</evidence>
<feature type="region of interest" description="Disordered" evidence="1">
    <location>
        <begin position="1"/>
        <end position="23"/>
    </location>
</feature>
<accession>A0A6A6WPK8</accession>